<dbReference type="STRING" id="1676925.ENSPKIP00000032666"/>
<dbReference type="PANTHER" id="PTHR48021">
    <property type="match status" value="1"/>
</dbReference>
<keyword evidence="8" id="KW-1185">Reference proteome</keyword>
<feature type="transmembrane region" description="Helical" evidence="5">
    <location>
        <begin position="241"/>
        <end position="261"/>
    </location>
</feature>
<dbReference type="InterPro" id="IPR050549">
    <property type="entry name" value="MFS_Trehalose_Transporter"/>
</dbReference>
<dbReference type="Pfam" id="PF00083">
    <property type="entry name" value="Sugar_tr"/>
    <property type="match status" value="1"/>
</dbReference>
<comment type="subcellular location">
    <subcellularLocation>
        <location evidence="1">Membrane</location>
        <topology evidence="1">Multi-pass membrane protein</topology>
    </subcellularLocation>
</comment>
<keyword evidence="4 5" id="KW-0472">Membrane</keyword>
<feature type="transmembrane region" description="Helical" evidence="5">
    <location>
        <begin position="38"/>
        <end position="57"/>
    </location>
</feature>
<dbReference type="Proteomes" id="UP000261540">
    <property type="component" value="Unplaced"/>
</dbReference>
<evidence type="ECO:0000256" key="3">
    <source>
        <dbReference type="ARBA" id="ARBA00022989"/>
    </source>
</evidence>
<dbReference type="PROSITE" id="PS00216">
    <property type="entry name" value="SUGAR_TRANSPORT_1"/>
    <property type="match status" value="1"/>
</dbReference>
<dbReference type="SUPFAM" id="SSF103473">
    <property type="entry name" value="MFS general substrate transporter"/>
    <property type="match status" value="1"/>
</dbReference>
<dbReference type="PROSITE" id="PS50850">
    <property type="entry name" value="MFS"/>
    <property type="match status" value="1"/>
</dbReference>
<dbReference type="GO" id="GO:0016020">
    <property type="term" value="C:membrane"/>
    <property type="evidence" value="ECO:0007669"/>
    <property type="project" value="UniProtKB-SubCell"/>
</dbReference>
<keyword evidence="2 5" id="KW-0812">Transmembrane</keyword>
<sequence length="317" mass="35782">MCVFFIQEPKYDAAMVGAVRLLSVMTAATLMDRAGRKRLLFTSGFLMFLASQCMSLYTHTGSCPFVNITTSSTHLSVQQPPDFLRSPQFDPVTLIPLLSTMIIIFGMFGHVTGISFIVYPNPMLPRSDSRGLIYKERLLIILGEEMCVRKPILCTKSKNKMSNTLHKPRYVSYKLLVAHILEIFAHRTDIVLRSFLKHIKWSRTDITLTYPSHPQGYAMGWGPITWLLMSEILPLGARGKASGLCVGVSWVTAFVLTQVFMHVVENFGLFVPFTFFSVASVINILFTALCVPETKGRTLEEIENYFRTGRTFTIIEN</sequence>
<dbReference type="InterPro" id="IPR005829">
    <property type="entry name" value="Sugar_transporter_CS"/>
</dbReference>
<reference evidence="7" key="2">
    <citation type="submission" date="2025-09" db="UniProtKB">
        <authorList>
            <consortium name="Ensembl"/>
        </authorList>
    </citation>
    <scope>IDENTIFICATION</scope>
</reference>
<accession>A0A3B3SRG9</accession>
<evidence type="ECO:0000259" key="6">
    <source>
        <dbReference type="PROSITE" id="PS50850"/>
    </source>
</evidence>
<keyword evidence="3 5" id="KW-1133">Transmembrane helix</keyword>
<dbReference type="InterPro" id="IPR005828">
    <property type="entry name" value="MFS_sugar_transport-like"/>
</dbReference>
<dbReference type="Ensembl" id="ENSPKIT00000013537.1">
    <property type="protein sequence ID" value="ENSPKIP00000032666.1"/>
    <property type="gene ID" value="ENSPKIG00000012670.1"/>
</dbReference>
<dbReference type="AlphaFoldDB" id="A0A3B3SRG9"/>
<dbReference type="PANTHER" id="PTHR48021:SF59">
    <property type="entry name" value="SOLUTE CARRIER FAMILY 2, FACILITATED GLUCOSE TRANSPORTER MEMBER 6"/>
    <property type="match status" value="1"/>
</dbReference>
<evidence type="ECO:0000313" key="7">
    <source>
        <dbReference type="Ensembl" id="ENSPKIP00000032666.1"/>
    </source>
</evidence>
<dbReference type="InterPro" id="IPR036259">
    <property type="entry name" value="MFS_trans_sf"/>
</dbReference>
<evidence type="ECO:0000313" key="8">
    <source>
        <dbReference type="Proteomes" id="UP000261540"/>
    </source>
</evidence>
<dbReference type="Gene3D" id="1.20.1250.20">
    <property type="entry name" value="MFS general substrate transporter like domains"/>
    <property type="match status" value="2"/>
</dbReference>
<reference evidence="7" key="1">
    <citation type="submission" date="2025-08" db="UniProtKB">
        <authorList>
            <consortium name="Ensembl"/>
        </authorList>
    </citation>
    <scope>IDENTIFICATION</scope>
</reference>
<evidence type="ECO:0000256" key="4">
    <source>
        <dbReference type="ARBA" id="ARBA00023136"/>
    </source>
</evidence>
<feature type="transmembrane region" description="Helical" evidence="5">
    <location>
        <begin position="94"/>
        <end position="119"/>
    </location>
</feature>
<evidence type="ECO:0000256" key="1">
    <source>
        <dbReference type="ARBA" id="ARBA00004141"/>
    </source>
</evidence>
<feature type="transmembrane region" description="Helical" evidence="5">
    <location>
        <begin position="267"/>
        <end position="291"/>
    </location>
</feature>
<name>A0A3B3SRG9_9TELE</name>
<evidence type="ECO:0000256" key="2">
    <source>
        <dbReference type="ARBA" id="ARBA00022692"/>
    </source>
</evidence>
<dbReference type="GeneTree" id="ENSGT00940000159976"/>
<feature type="domain" description="Major facilitator superfamily (MFS) profile" evidence="6">
    <location>
        <begin position="1"/>
        <end position="295"/>
    </location>
</feature>
<protein>
    <recommendedName>
        <fullName evidence="6">Major facilitator superfamily (MFS) profile domain-containing protein</fullName>
    </recommendedName>
</protein>
<dbReference type="GO" id="GO:0022857">
    <property type="term" value="F:transmembrane transporter activity"/>
    <property type="evidence" value="ECO:0007669"/>
    <property type="project" value="InterPro"/>
</dbReference>
<proteinExistence type="predicted"/>
<dbReference type="InterPro" id="IPR020846">
    <property type="entry name" value="MFS_dom"/>
</dbReference>
<evidence type="ECO:0000256" key="5">
    <source>
        <dbReference type="SAM" id="Phobius"/>
    </source>
</evidence>
<organism evidence="7 8">
    <name type="scientific">Paramormyrops kingsleyae</name>
    <dbReference type="NCBI Taxonomy" id="1676925"/>
    <lineage>
        <taxon>Eukaryota</taxon>
        <taxon>Metazoa</taxon>
        <taxon>Chordata</taxon>
        <taxon>Craniata</taxon>
        <taxon>Vertebrata</taxon>
        <taxon>Euteleostomi</taxon>
        <taxon>Actinopterygii</taxon>
        <taxon>Neopterygii</taxon>
        <taxon>Teleostei</taxon>
        <taxon>Osteoglossocephala</taxon>
        <taxon>Osteoglossomorpha</taxon>
        <taxon>Osteoglossiformes</taxon>
        <taxon>Mormyridae</taxon>
        <taxon>Paramormyrops</taxon>
    </lineage>
</organism>